<feature type="domain" description="DUF4296" evidence="1">
    <location>
        <begin position="29"/>
        <end position="113"/>
    </location>
</feature>
<evidence type="ECO:0000313" key="3">
    <source>
        <dbReference type="Proteomes" id="UP000248553"/>
    </source>
</evidence>
<protein>
    <recommendedName>
        <fullName evidence="1">DUF4296 domain-containing protein</fullName>
    </recommendedName>
</protein>
<organism evidence="2 3">
    <name type="scientific">Hymenobacter edaphi</name>
    <dbReference type="NCBI Taxonomy" id="2211146"/>
    <lineage>
        <taxon>Bacteria</taxon>
        <taxon>Pseudomonadati</taxon>
        <taxon>Bacteroidota</taxon>
        <taxon>Cytophagia</taxon>
        <taxon>Cytophagales</taxon>
        <taxon>Hymenobacteraceae</taxon>
        <taxon>Hymenobacter</taxon>
    </lineage>
</organism>
<dbReference type="EMBL" id="QHKM01000009">
    <property type="protein sequence ID" value="RAK63516.1"/>
    <property type="molecule type" value="Genomic_DNA"/>
</dbReference>
<keyword evidence="3" id="KW-1185">Reference proteome</keyword>
<dbReference type="Proteomes" id="UP000248553">
    <property type="component" value="Unassembled WGS sequence"/>
</dbReference>
<comment type="caution">
    <text evidence="2">The sequence shown here is derived from an EMBL/GenBank/DDBJ whole genome shotgun (WGS) entry which is preliminary data.</text>
</comment>
<accession>A0A328BCC9</accession>
<dbReference type="Pfam" id="PF14129">
    <property type="entry name" value="DUF4296"/>
    <property type="match status" value="1"/>
</dbReference>
<gene>
    <name evidence="2" type="ORF">DLM85_21175</name>
</gene>
<sequence>MKNLLRIALLALAPVLLSQCERPEEQVPPAKLLPRAQLVSLLVDMHVTEARVEASRLPHDSARALFREQVKGVYWRHDTDEAAFRESMRYYATHGKDLEEIYATVVDSISMRQAKLPPTP</sequence>
<reference evidence="3" key="1">
    <citation type="submission" date="2018-05" db="EMBL/GenBank/DDBJ databases">
        <authorList>
            <person name="Nie L."/>
        </authorList>
    </citation>
    <scope>NUCLEOTIDE SEQUENCE [LARGE SCALE GENOMIC DNA]</scope>
    <source>
        <strain evidence="3">NL</strain>
    </source>
</reference>
<dbReference type="RefSeq" id="WP_111480178.1">
    <property type="nucleotide sequence ID" value="NZ_QHKM01000009.1"/>
</dbReference>
<dbReference type="InterPro" id="IPR025381">
    <property type="entry name" value="DUF4296"/>
</dbReference>
<name>A0A328BCC9_9BACT</name>
<evidence type="ECO:0000259" key="1">
    <source>
        <dbReference type="Pfam" id="PF14129"/>
    </source>
</evidence>
<proteinExistence type="predicted"/>
<dbReference type="OrthoDB" id="981921at2"/>
<dbReference type="AlphaFoldDB" id="A0A328BCC9"/>
<evidence type="ECO:0000313" key="2">
    <source>
        <dbReference type="EMBL" id="RAK63516.1"/>
    </source>
</evidence>